<name>A0A8S9LMV3_BRACR</name>
<dbReference type="AlphaFoldDB" id="A0A8S9LMV3"/>
<reference evidence="2" key="1">
    <citation type="submission" date="2019-12" db="EMBL/GenBank/DDBJ databases">
        <title>Genome sequencing and annotation of Brassica cretica.</title>
        <authorList>
            <person name="Studholme D.J."/>
            <person name="Sarris P.F."/>
        </authorList>
    </citation>
    <scope>NUCLEOTIDE SEQUENCE</scope>
    <source>
        <strain evidence="2">PFS-001/15</strain>
        <tissue evidence="2">Leaf</tissue>
    </source>
</reference>
<dbReference type="Proteomes" id="UP000712281">
    <property type="component" value="Unassembled WGS sequence"/>
</dbReference>
<gene>
    <name evidence="2" type="ORF">F2Q68_00044276</name>
</gene>
<protein>
    <recommendedName>
        <fullName evidence="1">DUF4283 domain-containing protein</fullName>
    </recommendedName>
</protein>
<dbReference type="EMBL" id="QGKW02000276">
    <property type="protein sequence ID" value="KAF2607397.1"/>
    <property type="molecule type" value="Genomic_DNA"/>
</dbReference>
<proteinExistence type="predicted"/>
<accession>A0A8S9LMV3</accession>
<feature type="domain" description="DUF4283" evidence="1">
    <location>
        <begin position="204"/>
        <end position="266"/>
    </location>
</feature>
<evidence type="ECO:0000313" key="2">
    <source>
        <dbReference type="EMBL" id="KAF2607397.1"/>
    </source>
</evidence>
<organism evidence="2 3">
    <name type="scientific">Brassica cretica</name>
    <name type="common">Mustard</name>
    <dbReference type="NCBI Taxonomy" id="69181"/>
    <lineage>
        <taxon>Eukaryota</taxon>
        <taxon>Viridiplantae</taxon>
        <taxon>Streptophyta</taxon>
        <taxon>Embryophyta</taxon>
        <taxon>Tracheophyta</taxon>
        <taxon>Spermatophyta</taxon>
        <taxon>Magnoliopsida</taxon>
        <taxon>eudicotyledons</taxon>
        <taxon>Gunneridae</taxon>
        <taxon>Pentapetalae</taxon>
        <taxon>rosids</taxon>
        <taxon>malvids</taxon>
        <taxon>Brassicales</taxon>
        <taxon>Brassicaceae</taxon>
        <taxon>Brassiceae</taxon>
        <taxon>Brassica</taxon>
    </lineage>
</organism>
<dbReference type="Pfam" id="PF14111">
    <property type="entry name" value="DUF4283"/>
    <property type="match status" value="1"/>
</dbReference>
<evidence type="ECO:0000259" key="1">
    <source>
        <dbReference type="Pfam" id="PF14111"/>
    </source>
</evidence>
<evidence type="ECO:0000313" key="3">
    <source>
        <dbReference type="Proteomes" id="UP000712281"/>
    </source>
</evidence>
<sequence length="320" mass="34526">MQISKQKGKRLATHLADLRDDEAINGENAGSSLSLPLEIISKAAYTTAIPSVGSEDTVLVLGIVTTAPSEALVMSSQRASSLSLPLEIISKAAYTTAIPSVGSEDTVLVLGIVTTAPSEALVMSSQRAVTFLSENQNPQNPNPDVIILHPHKSSSSNLQSSSAFADVEMASPVQHILTTASNLPSVTPPQFNPPTLVERLRLSVDKTLKKAPPFNQIQNVFNHMWGKGNKLEIQNNSLNRTTIVRILSEYLRNKILVKSIWYVGDTTALWSSTISVMPPTMDSIKIWAHLTGVPLDLRHKDGLSLVAGLVEDPKKLMPSP</sequence>
<dbReference type="InterPro" id="IPR025558">
    <property type="entry name" value="DUF4283"/>
</dbReference>
<comment type="caution">
    <text evidence="2">The sequence shown here is derived from an EMBL/GenBank/DDBJ whole genome shotgun (WGS) entry which is preliminary data.</text>
</comment>